<evidence type="ECO:0000256" key="1">
    <source>
        <dbReference type="ARBA" id="ARBA00000822"/>
    </source>
</evidence>
<evidence type="ECO:0000259" key="21">
    <source>
        <dbReference type="PROSITE" id="PS51762"/>
    </source>
</evidence>
<organism evidence="22 23">
    <name type="scientific">Microthyrium microscopicum</name>
    <dbReference type="NCBI Taxonomy" id="703497"/>
    <lineage>
        <taxon>Eukaryota</taxon>
        <taxon>Fungi</taxon>
        <taxon>Dikarya</taxon>
        <taxon>Ascomycota</taxon>
        <taxon>Pezizomycotina</taxon>
        <taxon>Dothideomycetes</taxon>
        <taxon>Dothideomycetes incertae sedis</taxon>
        <taxon>Microthyriales</taxon>
        <taxon>Microthyriaceae</taxon>
        <taxon>Microthyrium</taxon>
    </lineage>
</organism>
<feature type="chain" id="PRO_5025552849" description="Crh-like protein" evidence="20">
    <location>
        <begin position="22"/>
        <end position="484"/>
    </location>
</feature>
<keyword evidence="23" id="KW-1185">Reference proteome</keyword>
<dbReference type="GO" id="GO:0098552">
    <property type="term" value="C:side of membrane"/>
    <property type="evidence" value="ECO:0007669"/>
    <property type="project" value="UniProtKB-KW"/>
</dbReference>
<dbReference type="GO" id="GO:0008843">
    <property type="term" value="F:endochitinase activity"/>
    <property type="evidence" value="ECO:0007669"/>
    <property type="project" value="UniProtKB-EC"/>
</dbReference>
<evidence type="ECO:0000256" key="12">
    <source>
        <dbReference type="ARBA" id="ARBA00023288"/>
    </source>
</evidence>
<dbReference type="GO" id="GO:0009277">
    <property type="term" value="C:fungal-type cell wall"/>
    <property type="evidence" value="ECO:0007669"/>
    <property type="project" value="TreeGrafter"/>
</dbReference>
<accession>A0A6A6U5X0</accession>
<reference evidence="22" key="1">
    <citation type="journal article" date="2020" name="Stud. Mycol.">
        <title>101 Dothideomycetes genomes: a test case for predicting lifestyles and emergence of pathogens.</title>
        <authorList>
            <person name="Haridas S."/>
            <person name="Albert R."/>
            <person name="Binder M."/>
            <person name="Bloem J."/>
            <person name="Labutti K."/>
            <person name="Salamov A."/>
            <person name="Andreopoulos B."/>
            <person name="Baker S."/>
            <person name="Barry K."/>
            <person name="Bills G."/>
            <person name="Bluhm B."/>
            <person name="Cannon C."/>
            <person name="Castanera R."/>
            <person name="Culley D."/>
            <person name="Daum C."/>
            <person name="Ezra D."/>
            <person name="Gonzalez J."/>
            <person name="Henrissat B."/>
            <person name="Kuo A."/>
            <person name="Liang C."/>
            <person name="Lipzen A."/>
            <person name="Lutzoni F."/>
            <person name="Magnuson J."/>
            <person name="Mondo S."/>
            <person name="Nolan M."/>
            <person name="Ohm R."/>
            <person name="Pangilinan J."/>
            <person name="Park H.-J."/>
            <person name="Ramirez L."/>
            <person name="Alfaro M."/>
            <person name="Sun H."/>
            <person name="Tritt A."/>
            <person name="Yoshinaga Y."/>
            <person name="Zwiers L.-H."/>
            <person name="Turgeon B."/>
            <person name="Goodwin S."/>
            <person name="Spatafora J."/>
            <person name="Crous P."/>
            <person name="Grigoriev I."/>
        </authorList>
    </citation>
    <scope>NUCLEOTIDE SEQUENCE</scope>
    <source>
        <strain evidence="22">CBS 115976</strain>
    </source>
</reference>
<dbReference type="GO" id="GO:0005975">
    <property type="term" value="P:carbohydrate metabolic process"/>
    <property type="evidence" value="ECO:0007669"/>
    <property type="project" value="InterPro"/>
</dbReference>
<evidence type="ECO:0000256" key="8">
    <source>
        <dbReference type="ARBA" id="ARBA00022801"/>
    </source>
</evidence>
<feature type="active site" description="Proton donor" evidence="17">
    <location>
        <position position="123"/>
    </location>
</feature>
<evidence type="ECO:0000256" key="5">
    <source>
        <dbReference type="ARBA" id="ARBA00022676"/>
    </source>
</evidence>
<keyword evidence="9 16" id="KW-0472">Membrane</keyword>
<dbReference type="Gene3D" id="2.60.120.200">
    <property type="match status" value="1"/>
</dbReference>
<dbReference type="AlphaFoldDB" id="A0A6A6U5X0"/>
<dbReference type="PANTHER" id="PTHR10963">
    <property type="entry name" value="GLYCOSYL HYDROLASE-RELATED"/>
    <property type="match status" value="1"/>
</dbReference>
<feature type="compositionally biased region" description="Polar residues" evidence="19">
    <location>
        <begin position="273"/>
        <end position="283"/>
    </location>
</feature>
<dbReference type="EC" id="3.2.-.-" evidence="16"/>
<comment type="similarity">
    <text evidence="15">Belongs to the glycosyl hydrolase 16 family. CRH1 subfamily.</text>
</comment>
<evidence type="ECO:0000256" key="11">
    <source>
        <dbReference type="ARBA" id="ARBA00023180"/>
    </source>
</evidence>
<evidence type="ECO:0000256" key="2">
    <source>
        <dbReference type="ARBA" id="ARBA00004196"/>
    </source>
</evidence>
<comment type="subcellular location">
    <subcellularLocation>
        <location evidence="2">Cell envelope</location>
    </subcellularLocation>
    <subcellularLocation>
        <location evidence="3">Membrane</location>
        <topology evidence="3">Lipid-anchor</topology>
        <topology evidence="3">GPI-anchor</topology>
    </subcellularLocation>
</comment>
<dbReference type="PIRSF" id="PIRSF037299">
    <property type="entry name" value="Glycosidase_CRH1_prd"/>
    <property type="match status" value="1"/>
</dbReference>
<keyword evidence="14" id="KW-0961">Cell wall biogenesis/degradation</keyword>
<keyword evidence="22" id="KW-0430">Lectin</keyword>
<evidence type="ECO:0000256" key="4">
    <source>
        <dbReference type="ARBA" id="ARBA00022622"/>
    </source>
</evidence>
<evidence type="ECO:0000256" key="9">
    <source>
        <dbReference type="ARBA" id="ARBA00023136"/>
    </source>
</evidence>
<evidence type="ECO:0000256" key="14">
    <source>
        <dbReference type="ARBA" id="ARBA00023316"/>
    </source>
</evidence>
<gene>
    <name evidence="22" type="ORF">BT63DRAFT_414908</name>
</gene>
<keyword evidence="5" id="KW-0328">Glycosyltransferase</keyword>
<feature type="signal peptide" evidence="20">
    <location>
        <begin position="1"/>
        <end position="21"/>
    </location>
</feature>
<name>A0A6A6U5X0_9PEZI</name>
<dbReference type="SUPFAM" id="SSF49899">
    <property type="entry name" value="Concanavalin A-like lectins/glucanases"/>
    <property type="match status" value="1"/>
</dbReference>
<evidence type="ECO:0000313" key="22">
    <source>
        <dbReference type="EMBL" id="KAF2667320.1"/>
    </source>
</evidence>
<dbReference type="CDD" id="cd02183">
    <property type="entry name" value="GH16_fungal_CRH1_transglycosylase"/>
    <property type="match status" value="1"/>
</dbReference>
<feature type="domain" description="GH16" evidence="21">
    <location>
        <begin position="31"/>
        <end position="234"/>
    </location>
</feature>
<feature type="region of interest" description="Disordered" evidence="19">
    <location>
        <begin position="359"/>
        <end position="388"/>
    </location>
</feature>
<dbReference type="EMBL" id="MU004237">
    <property type="protein sequence ID" value="KAF2667320.1"/>
    <property type="molecule type" value="Genomic_DNA"/>
</dbReference>
<feature type="disulfide bond" evidence="18">
    <location>
        <begin position="27"/>
        <end position="35"/>
    </location>
</feature>
<dbReference type="GO" id="GO:0030246">
    <property type="term" value="F:carbohydrate binding"/>
    <property type="evidence" value="ECO:0007669"/>
    <property type="project" value="UniProtKB-KW"/>
</dbReference>
<keyword evidence="4" id="KW-0336">GPI-anchor</keyword>
<feature type="active site" description="Proton donor" evidence="17">
    <location>
        <position position="127"/>
    </location>
</feature>
<feature type="compositionally biased region" description="Low complexity" evidence="19">
    <location>
        <begin position="306"/>
        <end position="330"/>
    </location>
</feature>
<evidence type="ECO:0000256" key="13">
    <source>
        <dbReference type="ARBA" id="ARBA00023295"/>
    </source>
</evidence>
<dbReference type="OrthoDB" id="4781at2759"/>
<evidence type="ECO:0000256" key="17">
    <source>
        <dbReference type="PIRSR" id="PIRSR037299-1"/>
    </source>
</evidence>
<evidence type="ECO:0000256" key="3">
    <source>
        <dbReference type="ARBA" id="ARBA00004589"/>
    </source>
</evidence>
<keyword evidence="13" id="KW-0326">Glycosidase</keyword>
<evidence type="ECO:0000313" key="23">
    <source>
        <dbReference type="Proteomes" id="UP000799302"/>
    </source>
</evidence>
<proteinExistence type="inferred from homology"/>
<sequence>MVKFTSAAFALSLALSPFTSAQTFSECNPTQKTGCAPNPALNGKYTVDFTKGASTMGSDWKTTSGAMEWVPEGAQMSIKAFGDGPTIQSNWYIFFGRVDVVMRSAPGAGIVSSFVMESDDLDEIDWEMIGSHTGDVQSNYFGKGNTTTYDRGAFHAVQNPASTFTKYSVDWTADRTQWLINDQVVRTLNFADAVGGKNYPQTPMNIRLGNWVAGTPGNSQGTIDWAGGIADMSKGPFNMIVQSVSVTNYKPAGSYSYNDMSGSWQSINISQTPISGSAGSTARSNSTSTEGAGTGGGSAGIGSAGPGSASNSTAEEPCDDGSMGSSSSIIYKSPQTASTSASGAAATGVASNASGSSAATVSVNTSGSSATGAVGAASSSTGSGTGGGSGSGIVANGAASSSAAATPVVSINVGGTSGSSVLTASATTLASAVSAGSSSMSYPLGANGTTSALPAQQTTNDGKRTAVGSTSALAVLLGLLVVAL</sequence>
<evidence type="ECO:0000256" key="10">
    <source>
        <dbReference type="ARBA" id="ARBA00023157"/>
    </source>
</evidence>
<keyword evidence="8 16" id="KW-0378">Hydrolase</keyword>
<feature type="region of interest" description="Disordered" evidence="19">
    <location>
        <begin position="273"/>
        <end position="330"/>
    </location>
</feature>
<evidence type="ECO:0000256" key="18">
    <source>
        <dbReference type="PIRSR" id="PIRSR037299-2"/>
    </source>
</evidence>
<protein>
    <recommendedName>
        <fullName evidence="16">Crh-like protein</fullName>
        <ecNumber evidence="16">3.2.-.-</ecNumber>
    </recommendedName>
</protein>
<dbReference type="PROSITE" id="PS51762">
    <property type="entry name" value="GH16_2"/>
    <property type="match status" value="1"/>
</dbReference>
<feature type="compositionally biased region" description="Low complexity" evidence="19">
    <location>
        <begin position="359"/>
        <end position="382"/>
    </location>
</feature>
<dbReference type="GO" id="GO:0031505">
    <property type="term" value="P:fungal-type cell wall organization"/>
    <property type="evidence" value="ECO:0007669"/>
    <property type="project" value="TreeGrafter"/>
</dbReference>
<evidence type="ECO:0000256" key="7">
    <source>
        <dbReference type="ARBA" id="ARBA00022729"/>
    </source>
</evidence>
<dbReference type="GO" id="GO:0016757">
    <property type="term" value="F:glycosyltransferase activity"/>
    <property type="evidence" value="ECO:0007669"/>
    <property type="project" value="UniProtKB-KW"/>
</dbReference>
<dbReference type="InterPro" id="IPR050546">
    <property type="entry name" value="Glycosyl_Hydrlase_16"/>
</dbReference>
<feature type="compositionally biased region" description="Gly residues" evidence="19">
    <location>
        <begin position="292"/>
        <end position="305"/>
    </location>
</feature>
<dbReference type="InterPro" id="IPR017168">
    <property type="entry name" value="CHR-like"/>
</dbReference>
<keyword evidence="10 18" id="KW-1015">Disulfide bond</keyword>
<dbReference type="Proteomes" id="UP000799302">
    <property type="component" value="Unassembled WGS sequence"/>
</dbReference>
<keyword evidence="11" id="KW-0325">Glycoprotein</keyword>
<evidence type="ECO:0000256" key="19">
    <source>
        <dbReference type="SAM" id="MobiDB-lite"/>
    </source>
</evidence>
<dbReference type="InterPro" id="IPR000757">
    <property type="entry name" value="Beta-glucanase-like"/>
</dbReference>
<dbReference type="InterPro" id="IPR013320">
    <property type="entry name" value="ConA-like_dom_sf"/>
</dbReference>
<evidence type="ECO:0000256" key="16">
    <source>
        <dbReference type="PIRNR" id="PIRNR037299"/>
    </source>
</evidence>
<keyword evidence="7 20" id="KW-0732">Signal</keyword>
<evidence type="ECO:0000256" key="20">
    <source>
        <dbReference type="SAM" id="SignalP"/>
    </source>
</evidence>
<dbReference type="PANTHER" id="PTHR10963:SF68">
    <property type="entry name" value="GLYCOSIDASE CRH1-RELATED"/>
    <property type="match status" value="1"/>
</dbReference>
<keyword evidence="12" id="KW-0449">Lipoprotein</keyword>
<comment type="catalytic activity">
    <reaction evidence="1">
        <text>Random endo-hydrolysis of N-acetyl-beta-D-glucosaminide (1-&gt;4)-beta-linkages in chitin and chitodextrins.</text>
        <dbReference type="EC" id="3.2.1.14"/>
    </reaction>
</comment>
<evidence type="ECO:0000256" key="6">
    <source>
        <dbReference type="ARBA" id="ARBA00022679"/>
    </source>
</evidence>
<evidence type="ECO:0000256" key="15">
    <source>
        <dbReference type="ARBA" id="ARBA00038074"/>
    </source>
</evidence>
<keyword evidence="6" id="KW-0808">Transferase</keyword>
<dbReference type="Pfam" id="PF00722">
    <property type="entry name" value="Glyco_hydro_16"/>
    <property type="match status" value="1"/>
</dbReference>